<feature type="region of interest" description="Disordered" evidence="5">
    <location>
        <begin position="677"/>
        <end position="697"/>
    </location>
</feature>
<evidence type="ECO:0000256" key="5">
    <source>
        <dbReference type="SAM" id="MobiDB-lite"/>
    </source>
</evidence>
<proteinExistence type="predicted"/>
<dbReference type="OrthoDB" id="5421765at2759"/>
<dbReference type="GO" id="GO:0016020">
    <property type="term" value="C:membrane"/>
    <property type="evidence" value="ECO:0007669"/>
    <property type="project" value="UniProtKB-SubCell"/>
</dbReference>
<feature type="region of interest" description="Disordered" evidence="5">
    <location>
        <begin position="1"/>
        <end position="34"/>
    </location>
</feature>
<evidence type="ECO:0000256" key="3">
    <source>
        <dbReference type="ARBA" id="ARBA00022989"/>
    </source>
</evidence>
<evidence type="ECO:0000256" key="4">
    <source>
        <dbReference type="ARBA" id="ARBA00023136"/>
    </source>
</evidence>
<accession>A0A8H4JYR5</accession>
<dbReference type="PANTHER" id="PTHR15549">
    <property type="entry name" value="PAIRED IMMUNOGLOBULIN-LIKE TYPE 2 RECEPTOR"/>
    <property type="match status" value="1"/>
</dbReference>
<comment type="caution">
    <text evidence="7">The sequence shown here is derived from an EMBL/GenBank/DDBJ whole genome shotgun (WGS) entry which is preliminary data.</text>
</comment>
<dbReference type="EMBL" id="JAADJG010000690">
    <property type="protein sequence ID" value="KAF4439448.1"/>
    <property type="molecule type" value="Genomic_DNA"/>
</dbReference>
<feature type="region of interest" description="Disordered" evidence="5">
    <location>
        <begin position="717"/>
        <end position="741"/>
    </location>
</feature>
<feature type="compositionally biased region" description="Low complexity" evidence="5">
    <location>
        <begin position="9"/>
        <end position="22"/>
    </location>
</feature>
<comment type="subcellular location">
    <subcellularLocation>
        <location evidence="1">Membrane</location>
        <topology evidence="1">Single-pass membrane protein</topology>
    </subcellularLocation>
</comment>
<gene>
    <name evidence="7" type="ORF">F53441_12601</name>
</gene>
<feature type="transmembrane region" description="Helical" evidence="6">
    <location>
        <begin position="43"/>
        <end position="66"/>
    </location>
</feature>
<keyword evidence="2 6" id="KW-0812">Transmembrane</keyword>
<reference evidence="7" key="1">
    <citation type="submission" date="2020-01" db="EMBL/GenBank/DDBJ databases">
        <title>Identification and distribution of gene clusters putatively required for synthesis of sphingolipid metabolism inhibitors in phylogenetically diverse species of the filamentous fungus Fusarium.</title>
        <authorList>
            <person name="Kim H.-S."/>
            <person name="Busman M."/>
            <person name="Brown D.W."/>
            <person name="Divon H."/>
            <person name="Uhlig S."/>
            <person name="Proctor R.H."/>
        </authorList>
    </citation>
    <scope>NUCLEOTIDE SEQUENCE</scope>
    <source>
        <strain evidence="7">NRRL 53441</strain>
    </source>
</reference>
<evidence type="ECO:0000256" key="2">
    <source>
        <dbReference type="ARBA" id="ARBA00022692"/>
    </source>
</evidence>
<evidence type="ECO:0000313" key="8">
    <source>
        <dbReference type="Proteomes" id="UP000605986"/>
    </source>
</evidence>
<feature type="compositionally biased region" description="Polar residues" evidence="5">
    <location>
        <begin position="23"/>
        <end position="34"/>
    </location>
</feature>
<dbReference type="Proteomes" id="UP000605986">
    <property type="component" value="Unassembled WGS sequence"/>
</dbReference>
<organism evidence="7 8">
    <name type="scientific">Fusarium austroafricanum</name>
    <dbReference type="NCBI Taxonomy" id="2364996"/>
    <lineage>
        <taxon>Eukaryota</taxon>
        <taxon>Fungi</taxon>
        <taxon>Dikarya</taxon>
        <taxon>Ascomycota</taxon>
        <taxon>Pezizomycotina</taxon>
        <taxon>Sordariomycetes</taxon>
        <taxon>Hypocreomycetidae</taxon>
        <taxon>Hypocreales</taxon>
        <taxon>Nectriaceae</taxon>
        <taxon>Fusarium</taxon>
        <taxon>Fusarium concolor species complex</taxon>
    </lineage>
</organism>
<keyword evidence="8" id="KW-1185">Reference proteome</keyword>
<name>A0A8H4JYR5_9HYPO</name>
<dbReference type="AlphaFoldDB" id="A0A8H4JYR5"/>
<evidence type="ECO:0000256" key="6">
    <source>
        <dbReference type="SAM" id="Phobius"/>
    </source>
</evidence>
<evidence type="ECO:0000313" key="7">
    <source>
        <dbReference type="EMBL" id="KAF4439448.1"/>
    </source>
</evidence>
<keyword evidence="4 6" id="KW-0472">Membrane</keyword>
<dbReference type="GO" id="GO:0071944">
    <property type="term" value="C:cell periphery"/>
    <property type="evidence" value="ECO:0007669"/>
    <property type="project" value="UniProtKB-ARBA"/>
</dbReference>
<feature type="compositionally biased region" description="Pro residues" evidence="5">
    <location>
        <begin position="722"/>
        <end position="731"/>
    </location>
</feature>
<evidence type="ECO:0000256" key="1">
    <source>
        <dbReference type="ARBA" id="ARBA00004167"/>
    </source>
</evidence>
<protein>
    <submittedName>
        <fullName evidence="7">Uncharacterized protein</fullName>
    </submittedName>
</protein>
<dbReference type="InterPro" id="IPR051694">
    <property type="entry name" value="Immunoregulatory_rcpt-like"/>
</dbReference>
<sequence length="741" mass="82413">MGLTTSWESTTDSPTSTNTLTSNGITNSSTPTPPINNRLTDGAVAGIAIGCLIVGLLIGIICGWLLRRFARTRSRYHRRIRAIKISRDPDTGGSMAPDSTEKTLKLESFILQATPDKEVVSMLRRLEVIIEQHVESYYHAKPIDTKVPILAQALANLGINKNSSGFEAETVAGWCLQPGSRRLGLQHVISHVLFSSIDCNSRTTPTMLPGPVSAFLRSIRPVEQYREEYDVMSVVLTRWRTLSALLLHPTPNERTPLGVSELTVRDQALDLANGLDTFLSYFVVPDQGIRQKQQHHLHLMIIDAAKLGYALFSHTSDWRFIYKDEMAQRGLVICVGLEKSVGMAETLTTVGAVVNALRLTYQLATLAIASGKVKGEVRRSLELVRTCERDLQHLIGLREEYLDILERKPAELDRANTIIKAAHQGLAEVCKIVEKCRPEADQGKIPFKGRSRWMFLDSTEFYTQIPIVSSHHRAVLSEISFLRQIALQAPVPVRSEARDEKAELSRKKTVAIDNIALLGNLMGAKRHSIQGHRDSVPDSSSLLLSDYLSDGCNAQSSQPPSYQAVNTTLNTALNPTTQRSLALTHDTSDTQFAQEGSQEISYTPNRFLNSADIQETRRDPNTLHDDFRPVPFERTQGLTLDLHYIPNLPLPISPSLEDQPRLMQSQTMQEWTHVSSTGLQPPLQHHRPLSPSQYSNASCPQNAFPVSFTENEVERTCTPAPRARPPIPPKILPNDSTQGYT</sequence>
<keyword evidence="3 6" id="KW-1133">Transmembrane helix</keyword>